<evidence type="ECO:0000256" key="7">
    <source>
        <dbReference type="ARBA" id="ARBA00022723"/>
    </source>
</evidence>
<dbReference type="GO" id="GO:0005886">
    <property type="term" value="C:plasma membrane"/>
    <property type="evidence" value="ECO:0007669"/>
    <property type="project" value="UniProtKB-SubCell"/>
</dbReference>
<dbReference type="SUPFAM" id="SSF81342">
    <property type="entry name" value="Transmembrane di-heme cytochromes"/>
    <property type="match status" value="1"/>
</dbReference>
<dbReference type="InterPro" id="IPR051542">
    <property type="entry name" value="Hydrogenase_cytochrome"/>
</dbReference>
<dbReference type="PANTHER" id="PTHR30485">
    <property type="entry name" value="NI/FE-HYDROGENASE 1 B-TYPE CYTOCHROME SUBUNIT"/>
    <property type="match status" value="1"/>
</dbReference>
<feature type="domain" description="Cytochrome b561 bacterial/Ni-hydrogenase" evidence="13">
    <location>
        <begin position="10"/>
        <end position="213"/>
    </location>
</feature>
<dbReference type="Proteomes" id="UP000809273">
    <property type="component" value="Unassembled WGS sequence"/>
</dbReference>
<evidence type="ECO:0000256" key="12">
    <source>
        <dbReference type="SAM" id="Phobius"/>
    </source>
</evidence>
<dbReference type="EMBL" id="JAFGIX010000054">
    <property type="protein sequence ID" value="MBN1573679.1"/>
    <property type="molecule type" value="Genomic_DNA"/>
</dbReference>
<sequence length="220" mass="25725">MENVESTKKWSAAIRVNHWMIVISITVLIATGFYIGRPFSISAGETMDKFLMGEIRFLHIFFGILLSILFVWRLYLAFFSRFHADWRDFLAFLDFENFVKQIKFYALISNEKPEEKYAYAPLQSLAYLGLMVMILFIVITGLILTGSGYDKGLISFFYFFVKPFQNVLGLATVKFIHHILMWLFILYFLVHVYMAFWTDAVKKDGTISSMINGLMFEKKK</sequence>
<dbReference type="PRINTS" id="PR00161">
    <property type="entry name" value="NIHGNASECYTB"/>
</dbReference>
<keyword evidence="5" id="KW-0349">Heme</keyword>
<dbReference type="NCBIfam" id="TIGR02125">
    <property type="entry name" value="CytB-hydogenase"/>
    <property type="match status" value="1"/>
</dbReference>
<organism evidence="14 15">
    <name type="scientific">Candidatus Zymogenus saltonus</name>
    <dbReference type="NCBI Taxonomy" id="2844893"/>
    <lineage>
        <taxon>Bacteria</taxon>
        <taxon>Deltaproteobacteria</taxon>
        <taxon>Candidatus Zymogenia</taxon>
        <taxon>Candidatus Zymogeniales</taxon>
        <taxon>Candidatus Zymogenaceae</taxon>
        <taxon>Candidatus Zymogenus</taxon>
    </lineage>
</organism>
<evidence type="ECO:0000256" key="10">
    <source>
        <dbReference type="ARBA" id="ARBA00023004"/>
    </source>
</evidence>
<evidence type="ECO:0000256" key="3">
    <source>
        <dbReference type="ARBA" id="ARBA00022448"/>
    </source>
</evidence>
<evidence type="ECO:0000256" key="8">
    <source>
        <dbReference type="ARBA" id="ARBA00022982"/>
    </source>
</evidence>
<feature type="transmembrane region" description="Helical" evidence="12">
    <location>
        <begin position="57"/>
        <end position="78"/>
    </location>
</feature>
<protein>
    <submittedName>
        <fullName evidence="14">Ni/Fe-hydrogenase, b-type cytochrome subunit</fullName>
    </submittedName>
</protein>
<keyword evidence="11 12" id="KW-0472">Membrane</keyword>
<name>A0A9D8PNW4_9DELT</name>
<comment type="subcellular location">
    <subcellularLocation>
        <location evidence="1">Cell membrane</location>
        <topology evidence="1">Multi-pass membrane protein</topology>
    </subcellularLocation>
</comment>
<evidence type="ECO:0000313" key="15">
    <source>
        <dbReference type="Proteomes" id="UP000809273"/>
    </source>
</evidence>
<evidence type="ECO:0000256" key="2">
    <source>
        <dbReference type="ARBA" id="ARBA00008622"/>
    </source>
</evidence>
<evidence type="ECO:0000313" key="14">
    <source>
        <dbReference type="EMBL" id="MBN1573679.1"/>
    </source>
</evidence>
<accession>A0A9D8PNW4</accession>
<comment type="similarity">
    <text evidence="2">Belongs to the HupC/HyaC/HydC family.</text>
</comment>
<reference evidence="14" key="1">
    <citation type="journal article" date="2021" name="Environ. Microbiol.">
        <title>Genomic characterization of three novel Desulfobacterota classes expand the metabolic and phylogenetic diversity of the phylum.</title>
        <authorList>
            <person name="Murphy C.L."/>
            <person name="Biggerstaff J."/>
            <person name="Eichhorn A."/>
            <person name="Ewing E."/>
            <person name="Shahan R."/>
            <person name="Soriano D."/>
            <person name="Stewart S."/>
            <person name="VanMol K."/>
            <person name="Walker R."/>
            <person name="Walters P."/>
            <person name="Elshahed M.S."/>
            <person name="Youssef N.H."/>
        </authorList>
    </citation>
    <scope>NUCLEOTIDE SEQUENCE</scope>
    <source>
        <strain evidence="14">Zod_Metabat.24</strain>
    </source>
</reference>
<dbReference type="InterPro" id="IPR000516">
    <property type="entry name" value="Ni-dep_Hydgase_cyt-B"/>
</dbReference>
<comment type="caution">
    <text evidence="14">The sequence shown here is derived from an EMBL/GenBank/DDBJ whole genome shotgun (WGS) entry which is preliminary data.</text>
</comment>
<evidence type="ECO:0000256" key="5">
    <source>
        <dbReference type="ARBA" id="ARBA00022617"/>
    </source>
</evidence>
<feature type="transmembrane region" description="Helical" evidence="12">
    <location>
        <begin position="125"/>
        <end position="144"/>
    </location>
</feature>
<dbReference type="Pfam" id="PF01292">
    <property type="entry name" value="Ni_hydr_CYTB"/>
    <property type="match status" value="1"/>
</dbReference>
<dbReference type="Gene3D" id="1.20.950.20">
    <property type="entry name" value="Transmembrane di-heme cytochromes, Chain C"/>
    <property type="match status" value="1"/>
</dbReference>
<evidence type="ECO:0000259" key="13">
    <source>
        <dbReference type="Pfam" id="PF01292"/>
    </source>
</evidence>
<keyword evidence="9 12" id="KW-1133">Transmembrane helix</keyword>
<dbReference type="InterPro" id="IPR011577">
    <property type="entry name" value="Cyt_b561_bac/Ni-Hgenase"/>
</dbReference>
<dbReference type="PANTHER" id="PTHR30485:SF0">
    <property type="entry name" value="NI_FE-HYDROGENASE 1 B-TYPE CYTOCHROME SUBUNIT-RELATED"/>
    <property type="match status" value="1"/>
</dbReference>
<dbReference type="GO" id="GO:0009055">
    <property type="term" value="F:electron transfer activity"/>
    <property type="evidence" value="ECO:0007669"/>
    <property type="project" value="InterPro"/>
</dbReference>
<keyword evidence="7" id="KW-0479">Metal-binding</keyword>
<keyword evidence="8" id="KW-0249">Electron transport</keyword>
<dbReference type="GO" id="GO:0005506">
    <property type="term" value="F:iron ion binding"/>
    <property type="evidence" value="ECO:0007669"/>
    <property type="project" value="InterPro"/>
</dbReference>
<keyword evidence="4" id="KW-1003">Cell membrane</keyword>
<evidence type="ECO:0000256" key="1">
    <source>
        <dbReference type="ARBA" id="ARBA00004651"/>
    </source>
</evidence>
<evidence type="ECO:0000256" key="11">
    <source>
        <dbReference type="ARBA" id="ARBA00023136"/>
    </source>
</evidence>
<dbReference type="GO" id="GO:0022904">
    <property type="term" value="P:respiratory electron transport chain"/>
    <property type="evidence" value="ECO:0007669"/>
    <property type="project" value="InterPro"/>
</dbReference>
<dbReference type="InterPro" id="IPR016174">
    <property type="entry name" value="Di-haem_cyt_TM"/>
</dbReference>
<evidence type="ECO:0000256" key="4">
    <source>
        <dbReference type="ARBA" id="ARBA00022475"/>
    </source>
</evidence>
<proteinExistence type="inferred from homology"/>
<evidence type="ECO:0000256" key="9">
    <source>
        <dbReference type="ARBA" id="ARBA00022989"/>
    </source>
</evidence>
<keyword evidence="6 12" id="KW-0812">Transmembrane</keyword>
<dbReference type="AlphaFoldDB" id="A0A9D8PNW4"/>
<evidence type="ECO:0000256" key="6">
    <source>
        <dbReference type="ARBA" id="ARBA00022692"/>
    </source>
</evidence>
<keyword evidence="10" id="KW-0408">Iron</keyword>
<feature type="transmembrane region" description="Helical" evidence="12">
    <location>
        <begin position="16"/>
        <end position="36"/>
    </location>
</feature>
<dbReference type="GO" id="GO:0020037">
    <property type="term" value="F:heme binding"/>
    <property type="evidence" value="ECO:0007669"/>
    <property type="project" value="TreeGrafter"/>
</dbReference>
<keyword evidence="3" id="KW-0813">Transport</keyword>
<gene>
    <name evidence="14" type="primary">cybH</name>
    <name evidence="14" type="ORF">JW984_10840</name>
</gene>
<reference evidence="14" key="2">
    <citation type="submission" date="2021-01" db="EMBL/GenBank/DDBJ databases">
        <authorList>
            <person name="Hahn C.R."/>
            <person name="Youssef N.H."/>
            <person name="Elshahed M."/>
        </authorList>
    </citation>
    <scope>NUCLEOTIDE SEQUENCE</scope>
    <source>
        <strain evidence="14">Zod_Metabat.24</strain>
    </source>
</reference>
<feature type="transmembrane region" description="Helical" evidence="12">
    <location>
        <begin position="179"/>
        <end position="197"/>
    </location>
</feature>